<keyword evidence="6" id="KW-1185">Reference proteome</keyword>
<dbReference type="Pfam" id="PF16862">
    <property type="entry name" value="Glyco_hydro_79C"/>
    <property type="match status" value="1"/>
</dbReference>
<protein>
    <recommendedName>
        <fullName evidence="4">Beta-glucuronidase C-terminal domain-containing protein</fullName>
    </recommendedName>
</protein>
<keyword evidence="2" id="KW-0812">Transmembrane</keyword>
<dbReference type="InterPro" id="IPR017853">
    <property type="entry name" value="GH"/>
</dbReference>
<feature type="region of interest" description="Disordered" evidence="1">
    <location>
        <begin position="531"/>
        <end position="554"/>
    </location>
</feature>
<evidence type="ECO:0000256" key="3">
    <source>
        <dbReference type="SAM" id="SignalP"/>
    </source>
</evidence>
<evidence type="ECO:0000259" key="4">
    <source>
        <dbReference type="Pfam" id="PF16862"/>
    </source>
</evidence>
<dbReference type="InterPro" id="IPR052974">
    <property type="entry name" value="GH79_Enzymes"/>
</dbReference>
<reference evidence="5 6" key="1">
    <citation type="journal article" date="2018" name="Evol. Lett.">
        <title>Horizontal gene cluster transfer increased hallucinogenic mushroom diversity.</title>
        <authorList>
            <person name="Reynolds H.T."/>
            <person name="Vijayakumar V."/>
            <person name="Gluck-Thaler E."/>
            <person name="Korotkin H.B."/>
            <person name="Matheny P.B."/>
            <person name="Slot J.C."/>
        </authorList>
    </citation>
    <scope>NUCLEOTIDE SEQUENCE [LARGE SCALE GENOMIC DNA]</scope>
    <source>
        <strain evidence="5 6">SRW20</strain>
    </source>
</reference>
<gene>
    <name evidence="5" type="ORF">CVT26_010705</name>
</gene>
<dbReference type="PANTHER" id="PTHR36183">
    <property type="entry name" value="BETA-GLUCURONIDASE"/>
    <property type="match status" value="1"/>
</dbReference>
<dbReference type="Gene3D" id="3.20.20.80">
    <property type="entry name" value="Glycosidases"/>
    <property type="match status" value="1"/>
</dbReference>
<accession>A0A409VI62</accession>
<feature type="signal peptide" evidence="3">
    <location>
        <begin position="1"/>
        <end position="22"/>
    </location>
</feature>
<dbReference type="PANTHER" id="PTHR36183:SF2">
    <property type="entry name" value="BETA-GLUCURONIDASE C-TERMINAL DOMAIN-CONTAINING PROTEIN"/>
    <property type="match status" value="1"/>
</dbReference>
<dbReference type="STRING" id="231916.A0A409VI62"/>
<dbReference type="SUPFAM" id="SSF51445">
    <property type="entry name" value="(Trans)glycosidases"/>
    <property type="match status" value="1"/>
</dbReference>
<dbReference type="InterPro" id="IPR031728">
    <property type="entry name" value="GlcAase_C"/>
</dbReference>
<sequence length="586" mass="61624">MLHPVTLLPLLIAPFVSPAVSADPIQVSIPSKPTSTHVVNSNFLGISYELSFLNEYFGNNTSSIPPTVINYLSTFRDRTGSLPVRMRIGGNSADDSTYVSSQTTVMEQFISNAADSDDQPVDYGPVLWDVLSKVSSDIGGAAYLIALSLRDPNSTDIPILAGDAVQKLGDTLDGFLLGNEPDLYTSHGNRPDLKNYTTAIYMNEFQGVLDSLKSTSAGNILDKHDIGGPSICCEWDLGALIHDGYTSSFGDVLKYIALQHYPQNNCDGTHQFEIPWYTQHPNTVNLAAWQNSGINLVLSNTGTNKQEVIMSEFNSVSCGGVPGLSNSFAVGSLWTVDYALQLASVGYSAAYIHTREQGVSYNLFDPPVGSAGAPDAWTTNTPFYGLLVTAEALRSPNGSIVVDLDVNGSKTNPNAGVSGYAIYDASNSTVLQVALFNYANVSSSAGSSTAFAIPSGVFSSGHTLTVKYLTGDSLAETKNVAWGGETFANVGNGKPTTANATWAPANSELECSKGCTINVPGPGMAVVFANGAPENKPSTTTSGSAGTSSGSNGAVKTAKNSAAITSINFIYCSTVVLSVILTAFLF</sequence>
<feature type="chain" id="PRO_5019337206" description="Beta-glucuronidase C-terminal domain-containing protein" evidence="3">
    <location>
        <begin position="23"/>
        <end position="586"/>
    </location>
</feature>
<keyword evidence="3" id="KW-0732">Signal</keyword>
<dbReference type="Proteomes" id="UP000284706">
    <property type="component" value="Unassembled WGS sequence"/>
</dbReference>
<organism evidence="5 6">
    <name type="scientific">Gymnopilus dilepis</name>
    <dbReference type="NCBI Taxonomy" id="231916"/>
    <lineage>
        <taxon>Eukaryota</taxon>
        <taxon>Fungi</taxon>
        <taxon>Dikarya</taxon>
        <taxon>Basidiomycota</taxon>
        <taxon>Agaricomycotina</taxon>
        <taxon>Agaricomycetes</taxon>
        <taxon>Agaricomycetidae</taxon>
        <taxon>Agaricales</taxon>
        <taxon>Agaricineae</taxon>
        <taxon>Hymenogastraceae</taxon>
        <taxon>Gymnopilus</taxon>
    </lineage>
</organism>
<proteinExistence type="predicted"/>
<feature type="transmembrane region" description="Helical" evidence="2">
    <location>
        <begin position="566"/>
        <end position="585"/>
    </location>
</feature>
<keyword evidence="2" id="KW-0472">Membrane</keyword>
<dbReference type="EMBL" id="NHYE01005642">
    <property type="protein sequence ID" value="PPQ65943.1"/>
    <property type="molecule type" value="Genomic_DNA"/>
</dbReference>
<feature type="domain" description="Beta-glucuronidase C-terminal" evidence="4">
    <location>
        <begin position="419"/>
        <end position="526"/>
    </location>
</feature>
<keyword evidence="2" id="KW-1133">Transmembrane helix</keyword>
<evidence type="ECO:0000313" key="5">
    <source>
        <dbReference type="EMBL" id="PPQ65943.1"/>
    </source>
</evidence>
<feature type="compositionally biased region" description="Low complexity" evidence="1">
    <location>
        <begin position="538"/>
        <end position="554"/>
    </location>
</feature>
<evidence type="ECO:0000256" key="1">
    <source>
        <dbReference type="SAM" id="MobiDB-lite"/>
    </source>
</evidence>
<name>A0A409VI62_9AGAR</name>
<comment type="caution">
    <text evidence="5">The sequence shown here is derived from an EMBL/GenBank/DDBJ whole genome shotgun (WGS) entry which is preliminary data.</text>
</comment>
<evidence type="ECO:0000313" key="6">
    <source>
        <dbReference type="Proteomes" id="UP000284706"/>
    </source>
</evidence>
<dbReference type="AlphaFoldDB" id="A0A409VI62"/>
<evidence type="ECO:0000256" key="2">
    <source>
        <dbReference type="SAM" id="Phobius"/>
    </source>
</evidence>
<dbReference type="InParanoid" id="A0A409VI62"/>
<dbReference type="OrthoDB" id="2796951at2759"/>